<feature type="region of interest" description="Disordered" evidence="2">
    <location>
        <begin position="230"/>
        <end position="269"/>
    </location>
</feature>
<dbReference type="EMBL" id="WIUZ02000004">
    <property type="protein sequence ID" value="KAF9787919.1"/>
    <property type="molecule type" value="Genomic_DNA"/>
</dbReference>
<keyword evidence="3" id="KW-0472">Membrane</keyword>
<evidence type="ECO:0000313" key="5">
    <source>
        <dbReference type="EMBL" id="KAF9787919.1"/>
    </source>
</evidence>
<feature type="region of interest" description="Disordered" evidence="2">
    <location>
        <begin position="38"/>
        <end position="66"/>
    </location>
</feature>
<organism evidence="5 6">
    <name type="scientific">Thelephora terrestris</name>
    <dbReference type="NCBI Taxonomy" id="56493"/>
    <lineage>
        <taxon>Eukaryota</taxon>
        <taxon>Fungi</taxon>
        <taxon>Dikarya</taxon>
        <taxon>Basidiomycota</taxon>
        <taxon>Agaricomycotina</taxon>
        <taxon>Agaricomycetes</taxon>
        <taxon>Thelephorales</taxon>
        <taxon>Thelephoraceae</taxon>
        <taxon>Thelephora</taxon>
    </lineage>
</organism>
<feature type="compositionally biased region" description="Basic residues" evidence="2">
    <location>
        <begin position="257"/>
        <end position="266"/>
    </location>
</feature>
<sequence length="534" mass="60480">MIFVDLDQECSVVPAMIQQRNKRSSLLPAPSLTQQKAVLTRGPSASGLKSSPGAVKNRRTSKTSQKLVVLPSAPQTKPLREEDDHGYETDAGLIKERKSEGERMGKEQRKKAGFNRLTAYCVAEGFNMKLLASFLRREHNVVPRVFDNALYTMYHLPLLPGYSLHTNLRSSAFATSSEDTDPMYQLSEAEELGYQGTYFTSGSVEERRLDGYMTGGGSPEHTPLMSMSYEDQHQVQQPRVDHDDTHTSLNAPQNPNKRTRKKKRRASRAELPVDYSNVAEAVFFSYGITVFFGFTETQEIGILEDIGKAGVMKRKMTQDDWEVEECHFVYDPLIVYPRIYNDFFTFKTHSHLLKVAVSHALAQSTLLSYYETLSARILSNPEIRSIPKRMAMEGGLKLRRMEALKLTGKLFKLRRDVNLMSNVLDVPELFWSEASLKGLYDAVREYMEIGPRVQVLNEKLAVVGDLLDAIHDHLNNNAMERITWIIIWLIVAACLVEFGEVVARLILHATTKSKPPVNITREEAMRVLGMLDLE</sequence>
<reference evidence="5" key="2">
    <citation type="submission" date="2020-11" db="EMBL/GenBank/DDBJ databases">
        <authorList>
            <consortium name="DOE Joint Genome Institute"/>
            <person name="Kuo A."/>
            <person name="Miyauchi S."/>
            <person name="Kiss E."/>
            <person name="Drula E."/>
            <person name="Kohler A."/>
            <person name="Sanchez-Garcia M."/>
            <person name="Andreopoulos B."/>
            <person name="Barry K.W."/>
            <person name="Bonito G."/>
            <person name="Buee M."/>
            <person name="Carver A."/>
            <person name="Chen C."/>
            <person name="Cichocki N."/>
            <person name="Clum A."/>
            <person name="Culley D."/>
            <person name="Crous P.W."/>
            <person name="Fauchery L."/>
            <person name="Girlanda M."/>
            <person name="Hayes R."/>
            <person name="Keri Z."/>
            <person name="Labutti K."/>
            <person name="Lipzen A."/>
            <person name="Lombard V."/>
            <person name="Magnuson J."/>
            <person name="Maillard F."/>
            <person name="Morin E."/>
            <person name="Murat C."/>
            <person name="Nolan M."/>
            <person name="Ohm R."/>
            <person name="Pangilinan J."/>
            <person name="Pereira M."/>
            <person name="Perotto S."/>
            <person name="Peter M."/>
            <person name="Riley R."/>
            <person name="Sitrit Y."/>
            <person name="Stielow B."/>
            <person name="Szollosi G."/>
            <person name="Zifcakova L."/>
            <person name="Stursova M."/>
            <person name="Spatafora J.W."/>
            <person name="Tedersoo L."/>
            <person name="Vaario L.-M."/>
            <person name="Yamada A."/>
            <person name="Yan M."/>
            <person name="Wang P."/>
            <person name="Xu J."/>
            <person name="Bruns T."/>
            <person name="Baldrian P."/>
            <person name="Vilgalys R."/>
            <person name="Henrissat B."/>
            <person name="Grigoriev I.V."/>
            <person name="Hibbett D."/>
            <person name="Nagy L.G."/>
            <person name="Martin F.M."/>
        </authorList>
    </citation>
    <scope>NUCLEOTIDE SEQUENCE</scope>
    <source>
        <strain evidence="5">UH-Tt-Lm1</strain>
    </source>
</reference>
<evidence type="ECO:0000259" key="4">
    <source>
        <dbReference type="Pfam" id="PF02582"/>
    </source>
</evidence>
<evidence type="ECO:0000256" key="2">
    <source>
        <dbReference type="SAM" id="MobiDB-lite"/>
    </source>
</evidence>
<dbReference type="PANTHER" id="PTHR16255:SF4">
    <property type="entry name" value="SPORULATION PROTEIN RMD8"/>
    <property type="match status" value="1"/>
</dbReference>
<evidence type="ECO:0000313" key="6">
    <source>
        <dbReference type="Proteomes" id="UP000736335"/>
    </source>
</evidence>
<dbReference type="Pfam" id="PF02582">
    <property type="entry name" value="DUF155"/>
    <property type="match status" value="1"/>
</dbReference>
<accession>A0A9P6HIN3</accession>
<keyword evidence="6" id="KW-1185">Reference proteome</keyword>
<comment type="similarity">
    <text evidence="1">Belongs to the RMD1/sif2 family.</text>
</comment>
<dbReference type="Proteomes" id="UP000736335">
    <property type="component" value="Unassembled WGS sequence"/>
</dbReference>
<reference evidence="5" key="1">
    <citation type="journal article" date="2020" name="Nat. Commun.">
        <title>Large-scale genome sequencing of mycorrhizal fungi provides insights into the early evolution of symbiotic traits.</title>
        <authorList>
            <person name="Miyauchi S."/>
            <person name="Kiss E."/>
            <person name="Kuo A."/>
            <person name="Drula E."/>
            <person name="Kohler A."/>
            <person name="Sanchez-Garcia M."/>
            <person name="Morin E."/>
            <person name="Andreopoulos B."/>
            <person name="Barry K.W."/>
            <person name="Bonito G."/>
            <person name="Buee M."/>
            <person name="Carver A."/>
            <person name="Chen C."/>
            <person name="Cichocki N."/>
            <person name="Clum A."/>
            <person name="Culley D."/>
            <person name="Crous P.W."/>
            <person name="Fauchery L."/>
            <person name="Girlanda M."/>
            <person name="Hayes R.D."/>
            <person name="Keri Z."/>
            <person name="LaButti K."/>
            <person name="Lipzen A."/>
            <person name="Lombard V."/>
            <person name="Magnuson J."/>
            <person name="Maillard F."/>
            <person name="Murat C."/>
            <person name="Nolan M."/>
            <person name="Ohm R.A."/>
            <person name="Pangilinan J."/>
            <person name="Pereira M.F."/>
            <person name="Perotto S."/>
            <person name="Peter M."/>
            <person name="Pfister S."/>
            <person name="Riley R."/>
            <person name="Sitrit Y."/>
            <person name="Stielow J.B."/>
            <person name="Szollosi G."/>
            <person name="Zifcakova L."/>
            <person name="Stursova M."/>
            <person name="Spatafora J.W."/>
            <person name="Tedersoo L."/>
            <person name="Vaario L.M."/>
            <person name="Yamada A."/>
            <person name="Yan M."/>
            <person name="Wang P."/>
            <person name="Xu J."/>
            <person name="Bruns T."/>
            <person name="Baldrian P."/>
            <person name="Vilgalys R."/>
            <person name="Dunand C."/>
            <person name="Henrissat B."/>
            <person name="Grigoriev I.V."/>
            <person name="Hibbett D."/>
            <person name="Nagy L.G."/>
            <person name="Martin F.M."/>
        </authorList>
    </citation>
    <scope>NUCLEOTIDE SEQUENCE</scope>
    <source>
        <strain evidence="5">UH-Tt-Lm1</strain>
    </source>
</reference>
<dbReference type="GO" id="GO:0005739">
    <property type="term" value="C:mitochondrion"/>
    <property type="evidence" value="ECO:0007669"/>
    <property type="project" value="UniProtKB-ARBA"/>
</dbReference>
<protein>
    <submittedName>
        <fullName evidence="5">DUF155-domain-containing protein</fullName>
    </submittedName>
</protein>
<name>A0A9P6HIN3_9AGAM</name>
<proteinExistence type="inferred from homology"/>
<dbReference type="AlphaFoldDB" id="A0A9P6HIN3"/>
<dbReference type="OrthoDB" id="18302at2759"/>
<evidence type="ECO:0000256" key="1">
    <source>
        <dbReference type="ARBA" id="ARBA00008306"/>
    </source>
</evidence>
<gene>
    <name evidence="5" type="ORF">BJ322DRAFT_1045992</name>
</gene>
<dbReference type="PANTHER" id="PTHR16255">
    <property type="entry name" value="REQUIRED FOR MEIOTIC NUCLEAR DIVISION PROTEIN 1 HOMOLOG"/>
    <property type="match status" value="1"/>
</dbReference>
<feature type="domain" description="DUF155" evidence="4">
    <location>
        <begin position="282"/>
        <end position="457"/>
    </location>
</feature>
<comment type="caution">
    <text evidence="5">The sequence shown here is derived from an EMBL/GenBank/DDBJ whole genome shotgun (WGS) entry which is preliminary data.</text>
</comment>
<feature type="transmembrane region" description="Helical" evidence="3">
    <location>
        <begin position="482"/>
        <end position="507"/>
    </location>
</feature>
<keyword evidence="3" id="KW-0812">Transmembrane</keyword>
<dbReference type="InterPro" id="IPR003734">
    <property type="entry name" value="DUF155"/>
</dbReference>
<dbReference type="InterPro" id="IPR051624">
    <property type="entry name" value="RMD1/Sad1-interacting"/>
</dbReference>
<feature type="compositionally biased region" description="Polar residues" evidence="2">
    <location>
        <begin position="247"/>
        <end position="256"/>
    </location>
</feature>
<evidence type="ECO:0000256" key="3">
    <source>
        <dbReference type="SAM" id="Phobius"/>
    </source>
</evidence>
<keyword evidence="3" id="KW-1133">Transmembrane helix</keyword>